<evidence type="ECO:0000313" key="4">
    <source>
        <dbReference type="Proteomes" id="UP001200034"/>
    </source>
</evidence>
<dbReference type="PANTHER" id="PTHR11091">
    <property type="entry name" value="OXIDOREDUCTASE-RELATED"/>
    <property type="match status" value="1"/>
</dbReference>
<dbReference type="Gene3D" id="1.10.1530.10">
    <property type="match status" value="1"/>
</dbReference>
<evidence type="ECO:0008006" key="5">
    <source>
        <dbReference type="Google" id="ProtNLM"/>
    </source>
</evidence>
<proteinExistence type="inferred from homology"/>
<dbReference type="AlphaFoldDB" id="A0AAD4PJJ1"/>
<dbReference type="InterPro" id="IPR036111">
    <property type="entry name" value="Mal/L-sulfo/L-lacto_DH-like_sf"/>
</dbReference>
<dbReference type="GO" id="GO:0016491">
    <property type="term" value="F:oxidoreductase activity"/>
    <property type="evidence" value="ECO:0007669"/>
    <property type="project" value="UniProtKB-KW"/>
</dbReference>
<name>A0AAD4PJJ1_9MUSC</name>
<keyword evidence="2" id="KW-0560">Oxidoreductase</keyword>
<dbReference type="InterPro" id="IPR003767">
    <property type="entry name" value="Malate/L-lactate_DH-like"/>
</dbReference>
<comment type="caution">
    <text evidence="3">The sequence shown here is derived from an EMBL/GenBank/DDBJ whole genome shotgun (WGS) entry which is preliminary data.</text>
</comment>
<organism evidence="3 4">
    <name type="scientific">Drosophila rubida</name>
    <dbReference type="NCBI Taxonomy" id="30044"/>
    <lineage>
        <taxon>Eukaryota</taxon>
        <taxon>Metazoa</taxon>
        <taxon>Ecdysozoa</taxon>
        <taxon>Arthropoda</taxon>
        <taxon>Hexapoda</taxon>
        <taxon>Insecta</taxon>
        <taxon>Pterygota</taxon>
        <taxon>Neoptera</taxon>
        <taxon>Endopterygota</taxon>
        <taxon>Diptera</taxon>
        <taxon>Brachycera</taxon>
        <taxon>Muscomorpha</taxon>
        <taxon>Ephydroidea</taxon>
        <taxon>Drosophilidae</taxon>
        <taxon>Drosophila</taxon>
    </lineage>
</organism>
<dbReference type="PANTHER" id="PTHR11091:SF0">
    <property type="entry name" value="MALATE DEHYDROGENASE"/>
    <property type="match status" value="1"/>
</dbReference>
<dbReference type="SUPFAM" id="SSF89733">
    <property type="entry name" value="L-sulfolactate dehydrogenase-like"/>
    <property type="match status" value="1"/>
</dbReference>
<dbReference type="InterPro" id="IPR043144">
    <property type="entry name" value="Mal/L-sulf/L-lact_DH-like_ah"/>
</dbReference>
<dbReference type="Proteomes" id="UP001200034">
    <property type="component" value="Unassembled WGS sequence"/>
</dbReference>
<accession>A0AAD4PJJ1</accession>
<evidence type="ECO:0000256" key="2">
    <source>
        <dbReference type="ARBA" id="ARBA00023002"/>
    </source>
</evidence>
<sequence>RLLLPGRQRWAQVRRVAYRIPCKFAPNMSTTSLVMVSEARRFIQECLSRVGVPAAKQRCVADLMLAADYRGVNGSGINRLDMYLSDLQHRYVDISADPILIHDTLTTAHVDGNRAMGVFVANYCMDLAMAKARQTGIGFVVANHSQHIGMAAWYAFRAVAKGYIALVMANTPPLMVAPGAREASVGENCLAFGATGNYSHLMLDMSTTMRDIGAIEWAFLTQQEIPPTWAADGSCTPTTLPNLALSAQQLYPIGGHQGFSLATMIDVLCGVMSGANYATRIPRWCVPCPRCAPNLGLAMLVLDPTFFVPDFNDRLDDFSRRIRSSCPANARNPVKMPGEVEKQQMDYVDELGALPYPNLLLAKCKLIANMLCVKPMQLAFEPCQRYSH</sequence>
<evidence type="ECO:0000313" key="3">
    <source>
        <dbReference type="EMBL" id="KAH8365931.1"/>
    </source>
</evidence>
<reference evidence="3" key="1">
    <citation type="journal article" date="2021" name="Mol. Ecol. Resour.">
        <title>Phylogenomic analyses of the genus Drosophila reveals genomic signals of climate adaptation.</title>
        <authorList>
            <person name="Li F."/>
            <person name="Rane R.V."/>
            <person name="Luria V."/>
            <person name="Xiong Z."/>
            <person name="Chen J."/>
            <person name="Li Z."/>
            <person name="Catullo R.A."/>
            <person name="Griffin P.C."/>
            <person name="Schiffer M."/>
            <person name="Pearce S."/>
            <person name="Lee S.F."/>
            <person name="McElroy K."/>
            <person name="Stocker A."/>
            <person name="Shirriffs J."/>
            <person name="Cockerell F."/>
            <person name="Coppin C."/>
            <person name="Sgro C.M."/>
            <person name="Karger A."/>
            <person name="Cain J.W."/>
            <person name="Weber J.A."/>
            <person name="Santpere G."/>
            <person name="Kirschner M.W."/>
            <person name="Hoffmann A.A."/>
            <person name="Oakeshott J.G."/>
            <person name="Zhang G."/>
        </authorList>
    </citation>
    <scope>NUCLEOTIDE SEQUENCE</scope>
    <source>
        <strain evidence="3">BGI-SZ-2011g</strain>
    </source>
</reference>
<protein>
    <recommendedName>
        <fullName evidence="5">Malate dehydrogenase</fullName>
    </recommendedName>
</protein>
<keyword evidence="4" id="KW-1185">Reference proteome</keyword>
<feature type="non-terminal residue" evidence="3">
    <location>
        <position position="1"/>
    </location>
</feature>
<feature type="non-terminal residue" evidence="3">
    <location>
        <position position="388"/>
    </location>
</feature>
<dbReference type="Pfam" id="PF02615">
    <property type="entry name" value="Ldh_2"/>
    <property type="match status" value="1"/>
</dbReference>
<comment type="similarity">
    <text evidence="1">Belongs to the LDH2/MDH2 oxidoreductase family.</text>
</comment>
<dbReference type="InterPro" id="IPR043143">
    <property type="entry name" value="Mal/L-sulf/L-lact_DH-like_NADP"/>
</dbReference>
<gene>
    <name evidence="3" type="ORF">KR093_007541</name>
</gene>
<evidence type="ECO:0000256" key="1">
    <source>
        <dbReference type="ARBA" id="ARBA00006056"/>
    </source>
</evidence>
<dbReference type="Gene3D" id="3.30.1370.60">
    <property type="entry name" value="Hypothetical oxidoreductase yiak, domain 2"/>
    <property type="match status" value="1"/>
</dbReference>
<dbReference type="EMBL" id="JAJJHW010002774">
    <property type="protein sequence ID" value="KAH8365931.1"/>
    <property type="molecule type" value="Genomic_DNA"/>
</dbReference>